<dbReference type="Pfam" id="PF04082">
    <property type="entry name" value="Fungal_trans"/>
    <property type="match status" value="1"/>
</dbReference>
<feature type="domain" description="Zn(2)-C6 fungal-type" evidence="4">
    <location>
        <begin position="35"/>
        <end position="64"/>
    </location>
</feature>
<feature type="region of interest" description="Disordered" evidence="3">
    <location>
        <begin position="1"/>
        <end position="26"/>
    </location>
</feature>
<dbReference type="EMBL" id="JAPEVB010000002">
    <property type="protein sequence ID" value="KAJ4393827.1"/>
    <property type="molecule type" value="Genomic_DNA"/>
</dbReference>
<keyword evidence="1" id="KW-0479">Metal-binding</keyword>
<evidence type="ECO:0000313" key="5">
    <source>
        <dbReference type="EMBL" id="KAJ4393827.1"/>
    </source>
</evidence>
<dbReference type="PROSITE" id="PS50048">
    <property type="entry name" value="ZN2_CY6_FUNGAL_2"/>
    <property type="match status" value="1"/>
</dbReference>
<gene>
    <name evidence="5" type="ORF">N0V93_003042</name>
</gene>
<dbReference type="GO" id="GO:0003677">
    <property type="term" value="F:DNA binding"/>
    <property type="evidence" value="ECO:0007669"/>
    <property type="project" value="InterPro"/>
</dbReference>
<evidence type="ECO:0000313" key="6">
    <source>
        <dbReference type="Proteomes" id="UP001140453"/>
    </source>
</evidence>
<dbReference type="AlphaFoldDB" id="A0A9W8YWD2"/>
<dbReference type="GO" id="GO:0008270">
    <property type="term" value="F:zinc ion binding"/>
    <property type="evidence" value="ECO:0007669"/>
    <property type="project" value="InterPro"/>
</dbReference>
<dbReference type="Gene3D" id="4.10.240.10">
    <property type="entry name" value="Zn(2)-C6 fungal-type DNA-binding domain"/>
    <property type="match status" value="1"/>
</dbReference>
<organism evidence="5 6">
    <name type="scientific">Gnomoniopsis smithogilvyi</name>
    <dbReference type="NCBI Taxonomy" id="1191159"/>
    <lineage>
        <taxon>Eukaryota</taxon>
        <taxon>Fungi</taxon>
        <taxon>Dikarya</taxon>
        <taxon>Ascomycota</taxon>
        <taxon>Pezizomycotina</taxon>
        <taxon>Sordariomycetes</taxon>
        <taxon>Sordariomycetidae</taxon>
        <taxon>Diaporthales</taxon>
        <taxon>Gnomoniaceae</taxon>
        <taxon>Gnomoniopsis</taxon>
    </lineage>
</organism>
<evidence type="ECO:0000259" key="4">
    <source>
        <dbReference type="PROSITE" id="PS50048"/>
    </source>
</evidence>
<dbReference type="CDD" id="cd00067">
    <property type="entry name" value="GAL4"/>
    <property type="match status" value="1"/>
</dbReference>
<dbReference type="InterPro" id="IPR050987">
    <property type="entry name" value="AtrR-like"/>
</dbReference>
<dbReference type="SUPFAM" id="SSF57701">
    <property type="entry name" value="Zn2/Cys6 DNA-binding domain"/>
    <property type="match status" value="1"/>
</dbReference>
<protein>
    <recommendedName>
        <fullName evidence="4">Zn(2)-C6 fungal-type domain-containing protein</fullName>
    </recommendedName>
</protein>
<proteinExistence type="predicted"/>
<dbReference type="OrthoDB" id="3266505at2759"/>
<dbReference type="GO" id="GO:0006351">
    <property type="term" value="P:DNA-templated transcription"/>
    <property type="evidence" value="ECO:0007669"/>
    <property type="project" value="InterPro"/>
</dbReference>
<dbReference type="PANTHER" id="PTHR46910:SF39">
    <property type="entry name" value="ZN(II)2CYS6 TRANSCRIPTION FACTOR (EUROFUNG)"/>
    <property type="match status" value="1"/>
</dbReference>
<dbReference type="InterPro" id="IPR036864">
    <property type="entry name" value="Zn2-C6_fun-type_DNA-bd_sf"/>
</dbReference>
<accession>A0A9W8YWD2</accession>
<sequence>MPASASSPDSKPMRLGVNPRRTHVPEPERKRVRTACNLCNIRRIKCSGIKPCDQCRSAQRICEFPVFEKKVYVAENTYKELRARKDTLETCLQTLFPDPIQRQNLLTEAEHSLTARASLSTPIKDEEIQANSSAASTPAFAMTPPQHFQNGPYPRKFLGSLGTAATEGSLLEDNDGNKRWLGGTSGATFLDHLKKFMHTLKSCLGYNDASPGSQFLASRGQYQTSDSRLLFTPKTDPSNPYKASDHWTTSCHLSKVDEFLQGSTATSACGGIHYFGDFSIETWFTVQRDASRVRELAFYEAASALGTIYSLTATNSRRDGQLGETSFANARRILGDPTDISHYNMRDVATLAMMGMYMGEMNRRDNAYMYMSHAISICCMFGGLQGSSSELGERDIRIIWTLFCLTRDLSCLMGRPPLYPIEAFQLPYPTQAPTLPIPDGLIAHIELSKIADYIVSNTYAIAPRENTTNDRDMEEQVKAPLQMLDKWLESLPDQLRVPFQSPSEEAYQAEGLPHDRALFMLHMKWNQLLILTLRPLFFLAVKSAIGADFLHNCEQRDMLEHGKITLIFRCSAAARRNLWLGRHINELCNVAPEPSGASSPGKLVMLDLHHIFNATVVLLLHQMVFFNVVNTDTFGITVARQIFETEARTECLGGGVTGYASDCVGVLNDLAALVAHIRPLRFKGSEHVNTGVDLGWASPLADVSLDGSCSTHTLGSPAVISNEQLAANLNLENPYGPDGVYSGHLLGAQSVPGMPGCHTNQKEFQRWVDEGGLGQGWNLSGPLGGYTGL</sequence>
<dbReference type="Proteomes" id="UP001140453">
    <property type="component" value="Unassembled WGS sequence"/>
</dbReference>
<dbReference type="SMART" id="SM00066">
    <property type="entry name" value="GAL4"/>
    <property type="match status" value="1"/>
</dbReference>
<evidence type="ECO:0000256" key="1">
    <source>
        <dbReference type="ARBA" id="ARBA00022723"/>
    </source>
</evidence>
<dbReference type="PANTHER" id="PTHR46910">
    <property type="entry name" value="TRANSCRIPTION FACTOR PDR1"/>
    <property type="match status" value="1"/>
</dbReference>
<reference evidence="5" key="1">
    <citation type="submission" date="2022-10" db="EMBL/GenBank/DDBJ databases">
        <title>Tapping the CABI collections for fungal endophytes: first genome assemblies for Collariella, Neodidymelliopsis, Ascochyta clinopodiicola, Didymella pomorum, Didymosphaeria variabile, Neocosmospora piperis and Neocucurbitaria cava.</title>
        <authorList>
            <person name="Hill R."/>
        </authorList>
    </citation>
    <scope>NUCLEOTIDE SEQUENCE</scope>
    <source>
        <strain evidence="5">IMI 355082</strain>
    </source>
</reference>
<name>A0A9W8YWD2_9PEZI</name>
<evidence type="ECO:0000256" key="2">
    <source>
        <dbReference type="ARBA" id="ARBA00023242"/>
    </source>
</evidence>
<dbReference type="Pfam" id="PF00172">
    <property type="entry name" value="Zn_clus"/>
    <property type="match status" value="1"/>
</dbReference>
<dbReference type="InterPro" id="IPR007219">
    <property type="entry name" value="XnlR_reg_dom"/>
</dbReference>
<dbReference type="SMART" id="SM00906">
    <property type="entry name" value="Fungal_trans"/>
    <property type="match status" value="1"/>
</dbReference>
<keyword evidence="2" id="KW-0539">Nucleus</keyword>
<dbReference type="GO" id="GO:0000981">
    <property type="term" value="F:DNA-binding transcription factor activity, RNA polymerase II-specific"/>
    <property type="evidence" value="ECO:0007669"/>
    <property type="project" value="InterPro"/>
</dbReference>
<comment type="caution">
    <text evidence="5">The sequence shown here is derived from an EMBL/GenBank/DDBJ whole genome shotgun (WGS) entry which is preliminary data.</text>
</comment>
<keyword evidence="6" id="KW-1185">Reference proteome</keyword>
<dbReference type="CDD" id="cd12148">
    <property type="entry name" value="fungal_TF_MHR"/>
    <property type="match status" value="1"/>
</dbReference>
<dbReference type="InterPro" id="IPR001138">
    <property type="entry name" value="Zn2Cys6_DnaBD"/>
</dbReference>
<evidence type="ECO:0000256" key="3">
    <source>
        <dbReference type="SAM" id="MobiDB-lite"/>
    </source>
</evidence>